<organism evidence="3">
    <name type="scientific">Solibacter usitatus (strain Ellin6076)</name>
    <dbReference type="NCBI Taxonomy" id="234267"/>
    <lineage>
        <taxon>Bacteria</taxon>
        <taxon>Pseudomonadati</taxon>
        <taxon>Acidobacteriota</taxon>
        <taxon>Terriglobia</taxon>
        <taxon>Bryobacterales</taxon>
        <taxon>Solibacteraceae</taxon>
        <taxon>Candidatus Solibacter</taxon>
    </lineage>
</organism>
<protein>
    <recommendedName>
        <fullName evidence="2">DUF5615 domain-containing protein</fullName>
    </recommendedName>
</protein>
<reference evidence="3" key="1">
    <citation type="submission" date="2006-10" db="EMBL/GenBank/DDBJ databases">
        <title>Complete sequence of Solibacter usitatus Ellin6076.</title>
        <authorList>
            <consortium name="US DOE Joint Genome Institute"/>
            <person name="Copeland A."/>
            <person name="Lucas S."/>
            <person name="Lapidus A."/>
            <person name="Barry K."/>
            <person name="Detter J.C."/>
            <person name="Glavina del Rio T."/>
            <person name="Hammon N."/>
            <person name="Israni S."/>
            <person name="Dalin E."/>
            <person name="Tice H."/>
            <person name="Pitluck S."/>
            <person name="Thompson L.S."/>
            <person name="Brettin T."/>
            <person name="Bruce D."/>
            <person name="Han C."/>
            <person name="Tapia R."/>
            <person name="Gilna P."/>
            <person name="Schmutz J."/>
            <person name="Larimer F."/>
            <person name="Land M."/>
            <person name="Hauser L."/>
            <person name="Kyrpides N."/>
            <person name="Mikhailova N."/>
            <person name="Janssen P.H."/>
            <person name="Kuske C.R."/>
            <person name="Richardson P."/>
        </authorList>
    </citation>
    <scope>NUCLEOTIDE SEQUENCE</scope>
    <source>
        <strain evidence="3">Ellin6076</strain>
    </source>
</reference>
<evidence type="ECO:0000256" key="1">
    <source>
        <dbReference type="SAM" id="MobiDB-lite"/>
    </source>
</evidence>
<dbReference type="EMBL" id="CP000473">
    <property type="protein sequence ID" value="ABJ88596.1"/>
    <property type="molecule type" value="Genomic_DNA"/>
</dbReference>
<dbReference type="InParanoid" id="Q01P24"/>
<name>Q01P24_SOLUE</name>
<feature type="region of interest" description="Disordered" evidence="1">
    <location>
        <begin position="97"/>
        <end position="122"/>
    </location>
</feature>
<dbReference type="STRING" id="234267.Acid_7697"/>
<accession>Q01P24</accession>
<sequence length="122" mass="12995">MALSPDLAIWPRPHGHDAIHANEIAMNRAPDTEILSAAFEQDRIVITADLDFPRLLAKLASVGPGLILLRGGNYSEAQSLECVRRVLMSVPPRSATLPCSGGREANPEAMASDLTGLGRPVS</sequence>
<gene>
    <name evidence="3" type="ordered locus">Acid_7697</name>
</gene>
<dbReference type="KEGG" id="sus:Acid_7697"/>
<evidence type="ECO:0000313" key="3">
    <source>
        <dbReference type="EMBL" id="ABJ88596.1"/>
    </source>
</evidence>
<dbReference type="Pfam" id="PF18480">
    <property type="entry name" value="DUF5615"/>
    <property type="match status" value="1"/>
</dbReference>
<feature type="domain" description="DUF5615" evidence="2">
    <location>
        <begin position="3"/>
        <end position="88"/>
    </location>
</feature>
<dbReference type="InterPro" id="IPR041049">
    <property type="entry name" value="DUF5615"/>
</dbReference>
<evidence type="ECO:0000259" key="2">
    <source>
        <dbReference type="Pfam" id="PF18480"/>
    </source>
</evidence>
<proteinExistence type="predicted"/>
<dbReference type="AlphaFoldDB" id="Q01P24"/>
<dbReference type="eggNOG" id="COG4634">
    <property type="taxonomic scope" value="Bacteria"/>
</dbReference>
<dbReference type="HOGENOM" id="CLU_2025220_0_0_0"/>